<dbReference type="Proteomes" id="UP001168877">
    <property type="component" value="Unassembled WGS sequence"/>
</dbReference>
<dbReference type="AlphaFoldDB" id="A0AA39UXA9"/>
<feature type="region of interest" description="Disordered" evidence="1">
    <location>
        <begin position="1"/>
        <end position="63"/>
    </location>
</feature>
<dbReference type="EMBL" id="JAUESC010000387">
    <property type="protein sequence ID" value="KAK0574944.1"/>
    <property type="molecule type" value="Genomic_DNA"/>
</dbReference>
<comment type="caution">
    <text evidence="2">The sequence shown here is derived from an EMBL/GenBank/DDBJ whole genome shotgun (WGS) entry which is preliminary data.</text>
</comment>
<evidence type="ECO:0000313" key="2">
    <source>
        <dbReference type="EMBL" id="KAK0574944.1"/>
    </source>
</evidence>
<evidence type="ECO:0000256" key="1">
    <source>
        <dbReference type="SAM" id="MobiDB-lite"/>
    </source>
</evidence>
<accession>A0AA39UXA9</accession>
<keyword evidence="3" id="KW-1185">Reference proteome</keyword>
<gene>
    <name evidence="2" type="ORF">LWI29_031351</name>
</gene>
<feature type="region of interest" description="Disordered" evidence="1">
    <location>
        <begin position="75"/>
        <end position="99"/>
    </location>
</feature>
<sequence length="135" mass="14429">MIPEMDDDSNEVDGSDVEPDYEYQPSGSGNRNYKGKASRNGHGNSGGYEKNENTGKPGVSNSVKKVDVVFPVANMGRSSQLKSGMNGKQSTVDKTYSASRVSGSRFEILNTEDDGMIIEGDVLAKEVASGSKNIK</sequence>
<evidence type="ECO:0000313" key="3">
    <source>
        <dbReference type="Proteomes" id="UP001168877"/>
    </source>
</evidence>
<feature type="compositionally biased region" description="Acidic residues" evidence="1">
    <location>
        <begin position="1"/>
        <end position="21"/>
    </location>
</feature>
<protein>
    <submittedName>
        <fullName evidence="2">Uncharacterized protein</fullName>
    </submittedName>
</protein>
<organism evidence="2 3">
    <name type="scientific">Acer saccharum</name>
    <name type="common">Sugar maple</name>
    <dbReference type="NCBI Taxonomy" id="4024"/>
    <lineage>
        <taxon>Eukaryota</taxon>
        <taxon>Viridiplantae</taxon>
        <taxon>Streptophyta</taxon>
        <taxon>Embryophyta</taxon>
        <taxon>Tracheophyta</taxon>
        <taxon>Spermatophyta</taxon>
        <taxon>Magnoliopsida</taxon>
        <taxon>eudicotyledons</taxon>
        <taxon>Gunneridae</taxon>
        <taxon>Pentapetalae</taxon>
        <taxon>rosids</taxon>
        <taxon>malvids</taxon>
        <taxon>Sapindales</taxon>
        <taxon>Sapindaceae</taxon>
        <taxon>Hippocastanoideae</taxon>
        <taxon>Acereae</taxon>
        <taxon>Acer</taxon>
    </lineage>
</organism>
<reference evidence="2" key="2">
    <citation type="submission" date="2023-06" db="EMBL/GenBank/DDBJ databases">
        <authorList>
            <person name="Swenson N.G."/>
            <person name="Wegrzyn J.L."/>
            <person name="Mcevoy S.L."/>
        </authorList>
    </citation>
    <scope>NUCLEOTIDE SEQUENCE</scope>
    <source>
        <strain evidence="2">NS2018</strain>
        <tissue evidence="2">Leaf</tissue>
    </source>
</reference>
<feature type="compositionally biased region" description="Polar residues" evidence="1">
    <location>
        <begin position="76"/>
        <end position="99"/>
    </location>
</feature>
<name>A0AA39UXA9_ACESA</name>
<reference evidence="2" key="1">
    <citation type="journal article" date="2022" name="Plant J.">
        <title>Strategies of tolerance reflected in two North American maple genomes.</title>
        <authorList>
            <person name="McEvoy S.L."/>
            <person name="Sezen U.U."/>
            <person name="Trouern-Trend A."/>
            <person name="McMahon S.M."/>
            <person name="Schaberg P.G."/>
            <person name="Yang J."/>
            <person name="Wegrzyn J.L."/>
            <person name="Swenson N.G."/>
        </authorList>
    </citation>
    <scope>NUCLEOTIDE SEQUENCE</scope>
    <source>
        <strain evidence="2">NS2018</strain>
    </source>
</reference>
<proteinExistence type="predicted"/>